<dbReference type="EMBL" id="QGNW01000695">
    <property type="protein sequence ID" value="RVW64985.1"/>
    <property type="molecule type" value="Genomic_DNA"/>
</dbReference>
<protein>
    <submittedName>
        <fullName evidence="1">Uncharacterized protein</fullName>
    </submittedName>
</protein>
<accession>A0A438FYK6</accession>
<evidence type="ECO:0000313" key="1">
    <source>
        <dbReference type="EMBL" id="RVW64985.1"/>
    </source>
</evidence>
<dbReference type="AlphaFoldDB" id="A0A438FYK6"/>
<comment type="caution">
    <text evidence="1">The sequence shown here is derived from an EMBL/GenBank/DDBJ whole genome shotgun (WGS) entry which is preliminary data.</text>
</comment>
<evidence type="ECO:0000313" key="2">
    <source>
        <dbReference type="Proteomes" id="UP000288805"/>
    </source>
</evidence>
<gene>
    <name evidence="1" type="ORF">CK203_066433</name>
</gene>
<organism evidence="1 2">
    <name type="scientific">Vitis vinifera</name>
    <name type="common">Grape</name>
    <dbReference type="NCBI Taxonomy" id="29760"/>
    <lineage>
        <taxon>Eukaryota</taxon>
        <taxon>Viridiplantae</taxon>
        <taxon>Streptophyta</taxon>
        <taxon>Embryophyta</taxon>
        <taxon>Tracheophyta</taxon>
        <taxon>Spermatophyta</taxon>
        <taxon>Magnoliopsida</taxon>
        <taxon>eudicotyledons</taxon>
        <taxon>Gunneridae</taxon>
        <taxon>Pentapetalae</taxon>
        <taxon>rosids</taxon>
        <taxon>Vitales</taxon>
        <taxon>Vitaceae</taxon>
        <taxon>Viteae</taxon>
        <taxon>Vitis</taxon>
    </lineage>
</organism>
<sequence>MANKTIGGCVRTPSTWTTDTRGDNSHLCLLFAGPFLNCCRSFLHQEPESVVTGRWLRDPQWCPKITLTLRLVH</sequence>
<dbReference type="Proteomes" id="UP000288805">
    <property type="component" value="Unassembled WGS sequence"/>
</dbReference>
<proteinExistence type="predicted"/>
<reference evidence="1 2" key="1">
    <citation type="journal article" date="2018" name="PLoS Genet.">
        <title>Population sequencing reveals clonal diversity and ancestral inbreeding in the grapevine cultivar Chardonnay.</title>
        <authorList>
            <person name="Roach M.J."/>
            <person name="Johnson D.L."/>
            <person name="Bohlmann J."/>
            <person name="van Vuuren H.J."/>
            <person name="Jones S.J."/>
            <person name="Pretorius I.S."/>
            <person name="Schmidt S.A."/>
            <person name="Borneman A.R."/>
        </authorList>
    </citation>
    <scope>NUCLEOTIDE SEQUENCE [LARGE SCALE GENOMIC DNA]</scope>
    <source>
        <strain evidence="2">cv. Chardonnay</strain>
        <tissue evidence="1">Leaf</tissue>
    </source>
</reference>
<name>A0A438FYK6_VITVI</name>